<feature type="compositionally biased region" description="Low complexity" evidence="1">
    <location>
        <begin position="89"/>
        <end position="103"/>
    </location>
</feature>
<reference evidence="2 3" key="1">
    <citation type="journal article" date="2022" name="Allergy">
        <title>Genome assembly and annotation of Periplaneta americana reveal a comprehensive cockroach allergen profile.</title>
        <authorList>
            <person name="Wang L."/>
            <person name="Xiong Q."/>
            <person name="Saelim N."/>
            <person name="Wang L."/>
            <person name="Nong W."/>
            <person name="Wan A.T."/>
            <person name="Shi M."/>
            <person name="Liu X."/>
            <person name="Cao Q."/>
            <person name="Hui J.H.L."/>
            <person name="Sookrung N."/>
            <person name="Leung T.F."/>
            <person name="Tungtrongchitr A."/>
            <person name="Tsui S.K.W."/>
        </authorList>
    </citation>
    <scope>NUCLEOTIDE SEQUENCE [LARGE SCALE GENOMIC DNA]</scope>
    <source>
        <strain evidence="2">PWHHKU_190912</strain>
    </source>
</reference>
<keyword evidence="3" id="KW-1185">Reference proteome</keyword>
<evidence type="ECO:0000256" key="1">
    <source>
        <dbReference type="SAM" id="MobiDB-lite"/>
    </source>
</evidence>
<evidence type="ECO:0000313" key="3">
    <source>
        <dbReference type="Proteomes" id="UP001148838"/>
    </source>
</evidence>
<gene>
    <name evidence="2" type="ORF">ANN_01331</name>
</gene>
<organism evidence="2 3">
    <name type="scientific">Periplaneta americana</name>
    <name type="common">American cockroach</name>
    <name type="synonym">Blatta americana</name>
    <dbReference type="NCBI Taxonomy" id="6978"/>
    <lineage>
        <taxon>Eukaryota</taxon>
        <taxon>Metazoa</taxon>
        <taxon>Ecdysozoa</taxon>
        <taxon>Arthropoda</taxon>
        <taxon>Hexapoda</taxon>
        <taxon>Insecta</taxon>
        <taxon>Pterygota</taxon>
        <taxon>Neoptera</taxon>
        <taxon>Polyneoptera</taxon>
        <taxon>Dictyoptera</taxon>
        <taxon>Blattodea</taxon>
        <taxon>Blattoidea</taxon>
        <taxon>Blattidae</taxon>
        <taxon>Blattinae</taxon>
        <taxon>Periplaneta</taxon>
    </lineage>
</organism>
<dbReference type="Proteomes" id="UP001148838">
    <property type="component" value="Unassembled WGS sequence"/>
</dbReference>
<accession>A0ABQ8TTD0</accession>
<name>A0ABQ8TTD0_PERAM</name>
<evidence type="ECO:0000313" key="2">
    <source>
        <dbReference type="EMBL" id="KAJ4449924.1"/>
    </source>
</evidence>
<comment type="caution">
    <text evidence="2">The sequence shown here is derived from an EMBL/GenBank/DDBJ whole genome shotgun (WGS) entry which is preliminary data.</text>
</comment>
<sequence>MRITVPPSTMHSGAALESQLYAGKIKANSGGGSGSGGGGGCGCGCGSGAGSGGGGSSTGSSGGGGSGIDSCGCGNSSNSSGGGGGGGSSSSTDSGDYGDSSNTGSGGCGGDSNTGSVGCGVKVVQAVLVLVVVLVQTVVVVVQTGGGGNTNWWYVRKQNTACSVRSVSGSLCAVMWLVVEPREFNVPTLPQRRITYVPEKLPSKYGVHSEEYLPIRTVTPVVAEINVINLVDTFRATECTERKKSVRWPTKVTEDAVEDARERLQRGPNKSFKKLAVEIGVSYCAVSSTQKFLVQQHITTSKHQANKQLNSKQRQLFLTQPTTSNVRSEFNIDVLSSLLIFLSTN</sequence>
<protein>
    <submittedName>
        <fullName evidence="2">Uncharacterized protein</fullName>
    </submittedName>
</protein>
<feature type="region of interest" description="Disordered" evidence="1">
    <location>
        <begin position="82"/>
        <end position="107"/>
    </location>
</feature>
<proteinExistence type="predicted"/>
<dbReference type="EMBL" id="JAJSOF020000003">
    <property type="protein sequence ID" value="KAJ4449924.1"/>
    <property type="molecule type" value="Genomic_DNA"/>
</dbReference>